<evidence type="ECO:0000259" key="19">
    <source>
        <dbReference type="PROSITE" id="PS50929"/>
    </source>
</evidence>
<evidence type="ECO:0000256" key="7">
    <source>
        <dbReference type="ARBA" id="ARBA00022840"/>
    </source>
</evidence>
<feature type="domain" description="ABC transmembrane type-1" evidence="19">
    <location>
        <begin position="73"/>
        <end position="361"/>
    </location>
</feature>
<keyword evidence="4 17" id="KW-0812">Transmembrane</keyword>
<keyword evidence="2" id="KW-0813">Transport</keyword>
<evidence type="ECO:0000313" key="21">
    <source>
        <dbReference type="Proteomes" id="UP001527925"/>
    </source>
</evidence>
<feature type="transmembrane region" description="Helical" evidence="17">
    <location>
        <begin position="69"/>
        <end position="89"/>
    </location>
</feature>
<dbReference type="Gene3D" id="3.40.50.300">
    <property type="entry name" value="P-loop containing nucleotide triphosphate hydrolases"/>
    <property type="match status" value="1"/>
</dbReference>
<keyword evidence="11" id="KW-0406">Ion transport</keyword>
<dbReference type="Pfam" id="PF00664">
    <property type="entry name" value="ABC_membrane"/>
    <property type="match status" value="1"/>
</dbReference>
<dbReference type="PROSITE" id="PS50929">
    <property type="entry name" value="ABC_TM1F"/>
    <property type="match status" value="1"/>
</dbReference>
<keyword evidence="7" id="KW-0067">ATP-binding</keyword>
<evidence type="ECO:0000256" key="15">
    <source>
        <dbReference type="ARBA" id="ARBA00041416"/>
    </source>
</evidence>
<dbReference type="SUPFAM" id="SSF52540">
    <property type="entry name" value="P-loop containing nucleoside triphosphate hydrolases"/>
    <property type="match status" value="1"/>
</dbReference>
<keyword evidence="10 17" id="KW-1133">Transmembrane helix</keyword>
<dbReference type="Pfam" id="PF00005">
    <property type="entry name" value="ABC_tran"/>
    <property type="match status" value="1"/>
</dbReference>
<keyword evidence="12" id="KW-0496">Mitochondrion</keyword>
<sequence length="632" mass="68848">MFAATVLRIAPMQHTPPTASVAAPADVKAPAETAQVEDEPALSTSIVTSQQISSWKLIKEIWRHVSPNWLLLLTIVAVTSASAAINVYMPLLIGKLIAVVQEVISQGGSPNLAALNEPAFNLLGLFGAQGLLTFLDITLVAKLGEDLAISLRRELYAAILRQDMSFFDARMQGEIIGRLSEDVASFKHTFKLCVTQGLKATSQIVGSVYNLVHLSSSLTLTLVSTMPPLYLFMNFYGAYLRRLSQQARVGDSQASGVAGEAVSNIRTVRAFASEDVETQKYVDAAHRSSMLNTYLGFHIGLFQSLANTSIGSMILVILYFGGRMVAQGKMTAGQLMAYVVSTQNAQHSFVLVGVLFAQVIKALGSAARVFEYIHLQPTIPLRGGLVPRGLRGDIEFKDVEFTYPTRPDQTILERFSLRIPAGSVVALCGASGSGKSTVGQLIERFYEPQKGTVLLDGTDIRKIDPRWLREHIGYINQEPVLFATSIVENIRYGRPDATDEEVREAARQANAADFIESFPDKYETAVGERGVTLSGGAILKDPKVLILDEATSALDTQSERIVQDALERLMRGRTVLVIAHRLSTIQAASRIVVLSGADKQTRATGNVVETGTHAELLKQRGAYYKLYTQTEL</sequence>
<dbReference type="InterPro" id="IPR011527">
    <property type="entry name" value="ABC1_TM_dom"/>
</dbReference>
<evidence type="ECO:0000256" key="12">
    <source>
        <dbReference type="ARBA" id="ARBA00023128"/>
    </source>
</evidence>
<dbReference type="EMBL" id="JADGIZ020000032">
    <property type="protein sequence ID" value="KAL2914512.1"/>
    <property type="molecule type" value="Genomic_DNA"/>
</dbReference>
<feature type="domain" description="ABC transporter" evidence="18">
    <location>
        <begin position="394"/>
        <end position="629"/>
    </location>
</feature>
<evidence type="ECO:0000256" key="5">
    <source>
        <dbReference type="ARBA" id="ARBA00022741"/>
    </source>
</evidence>
<dbReference type="Proteomes" id="UP001527925">
    <property type="component" value="Unassembled WGS sequence"/>
</dbReference>
<reference evidence="20 21" key="1">
    <citation type="submission" date="2023-09" db="EMBL/GenBank/DDBJ databases">
        <title>Pangenome analysis of Batrachochytrium dendrobatidis and related Chytrids.</title>
        <authorList>
            <person name="Yacoub M.N."/>
            <person name="Stajich J.E."/>
            <person name="James T.Y."/>
        </authorList>
    </citation>
    <scope>NUCLEOTIDE SEQUENCE [LARGE SCALE GENOMIC DNA]</scope>
    <source>
        <strain evidence="20 21">JEL0888</strain>
    </source>
</reference>
<evidence type="ECO:0000259" key="18">
    <source>
        <dbReference type="PROSITE" id="PS50893"/>
    </source>
</evidence>
<dbReference type="PANTHER" id="PTHR43394:SF17">
    <property type="entry name" value="MITOCHONDRIAL POTASSIUM CHANNEL ATP-BINDING SUBUNIT"/>
    <property type="match status" value="1"/>
</dbReference>
<dbReference type="InterPro" id="IPR027417">
    <property type="entry name" value="P-loop_NTPase"/>
</dbReference>
<dbReference type="InterPro" id="IPR003593">
    <property type="entry name" value="AAA+_ATPase"/>
</dbReference>
<dbReference type="InterPro" id="IPR036640">
    <property type="entry name" value="ABC1_TM_sf"/>
</dbReference>
<dbReference type="SUPFAM" id="SSF90123">
    <property type="entry name" value="ABC transporter transmembrane region"/>
    <property type="match status" value="1"/>
</dbReference>
<name>A0ABR4N4N0_9FUNG</name>
<dbReference type="CDD" id="cd03249">
    <property type="entry name" value="ABC_MTABC3_MDL1_MDL2"/>
    <property type="match status" value="1"/>
</dbReference>
<organism evidence="20 21">
    <name type="scientific">Polyrhizophydium stewartii</name>
    <dbReference type="NCBI Taxonomy" id="2732419"/>
    <lineage>
        <taxon>Eukaryota</taxon>
        <taxon>Fungi</taxon>
        <taxon>Fungi incertae sedis</taxon>
        <taxon>Chytridiomycota</taxon>
        <taxon>Chytridiomycota incertae sedis</taxon>
        <taxon>Chytridiomycetes</taxon>
        <taxon>Rhizophydiales</taxon>
        <taxon>Rhizophydiales incertae sedis</taxon>
        <taxon>Polyrhizophydium</taxon>
    </lineage>
</organism>
<dbReference type="InterPro" id="IPR003439">
    <property type="entry name" value="ABC_transporter-like_ATP-bd"/>
</dbReference>
<comment type="subcellular location">
    <subcellularLocation>
        <location evidence="1">Mitochondrion inner membrane</location>
        <topology evidence="1">Multi-pass membrane protein</topology>
    </subcellularLocation>
</comment>
<evidence type="ECO:0000256" key="3">
    <source>
        <dbReference type="ARBA" id="ARBA00022538"/>
    </source>
</evidence>
<protein>
    <recommendedName>
        <fullName evidence="14">Mitochondrial potassium channel ATP-binding subunit</fullName>
    </recommendedName>
    <alternativeName>
        <fullName evidence="16">ATP-binding cassette sub-family B member 8, mitochondrial</fullName>
    </alternativeName>
    <alternativeName>
        <fullName evidence="15">Mitochondrial sulfonylurea-receptor</fullName>
    </alternativeName>
</protein>
<evidence type="ECO:0000256" key="2">
    <source>
        <dbReference type="ARBA" id="ARBA00022448"/>
    </source>
</evidence>
<evidence type="ECO:0000256" key="8">
    <source>
        <dbReference type="ARBA" id="ARBA00022946"/>
    </source>
</evidence>
<keyword evidence="5" id="KW-0547">Nucleotide-binding</keyword>
<proteinExistence type="predicted"/>
<evidence type="ECO:0000256" key="10">
    <source>
        <dbReference type="ARBA" id="ARBA00022989"/>
    </source>
</evidence>
<evidence type="ECO:0000256" key="9">
    <source>
        <dbReference type="ARBA" id="ARBA00022958"/>
    </source>
</evidence>
<dbReference type="InterPro" id="IPR039421">
    <property type="entry name" value="Type_1_exporter"/>
</dbReference>
<evidence type="ECO:0000256" key="6">
    <source>
        <dbReference type="ARBA" id="ARBA00022792"/>
    </source>
</evidence>
<feature type="transmembrane region" description="Helical" evidence="17">
    <location>
        <begin position="208"/>
        <end position="233"/>
    </location>
</feature>
<comment type="caution">
    <text evidence="20">The sequence shown here is derived from an EMBL/GenBank/DDBJ whole genome shotgun (WGS) entry which is preliminary data.</text>
</comment>
<keyword evidence="21" id="KW-1185">Reference proteome</keyword>
<evidence type="ECO:0000313" key="20">
    <source>
        <dbReference type="EMBL" id="KAL2914512.1"/>
    </source>
</evidence>
<evidence type="ECO:0000256" key="16">
    <source>
        <dbReference type="ARBA" id="ARBA00042968"/>
    </source>
</evidence>
<dbReference type="SMART" id="SM00382">
    <property type="entry name" value="AAA"/>
    <property type="match status" value="1"/>
</dbReference>
<dbReference type="CDD" id="cd18574">
    <property type="entry name" value="ABC_6TM_ABCB8_like"/>
    <property type="match status" value="1"/>
</dbReference>
<keyword evidence="13 17" id="KW-0472">Membrane</keyword>
<dbReference type="PROSITE" id="PS50893">
    <property type="entry name" value="ABC_TRANSPORTER_2"/>
    <property type="match status" value="1"/>
</dbReference>
<feature type="transmembrane region" description="Helical" evidence="17">
    <location>
        <begin position="297"/>
        <end position="320"/>
    </location>
</feature>
<evidence type="ECO:0000256" key="1">
    <source>
        <dbReference type="ARBA" id="ARBA00004448"/>
    </source>
</evidence>
<evidence type="ECO:0000256" key="14">
    <source>
        <dbReference type="ARBA" id="ARBA00040439"/>
    </source>
</evidence>
<keyword evidence="6" id="KW-0999">Mitochondrion inner membrane</keyword>
<evidence type="ECO:0000256" key="17">
    <source>
        <dbReference type="SAM" id="Phobius"/>
    </source>
</evidence>
<evidence type="ECO:0000256" key="4">
    <source>
        <dbReference type="ARBA" id="ARBA00022692"/>
    </source>
</evidence>
<dbReference type="Gene3D" id="1.20.1560.10">
    <property type="entry name" value="ABC transporter type 1, transmembrane domain"/>
    <property type="match status" value="1"/>
</dbReference>
<keyword evidence="3" id="KW-0633">Potassium transport</keyword>
<accession>A0ABR4N4N0</accession>
<keyword evidence="8" id="KW-0809">Transit peptide</keyword>
<gene>
    <name evidence="20" type="ORF">HK105_205861</name>
</gene>
<keyword evidence="9" id="KW-0630">Potassium</keyword>
<evidence type="ECO:0000256" key="11">
    <source>
        <dbReference type="ARBA" id="ARBA00023065"/>
    </source>
</evidence>
<dbReference type="PANTHER" id="PTHR43394">
    <property type="entry name" value="ATP-DEPENDENT PERMEASE MDL1, MITOCHONDRIAL"/>
    <property type="match status" value="1"/>
</dbReference>
<evidence type="ECO:0000256" key="13">
    <source>
        <dbReference type="ARBA" id="ARBA00023136"/>
    </source>
</evidence>